<dbReference type="InterPro" id="IPR054722">
    <property type="entry name" value="PolX-like_BBD"/>
</dbReference>
<feature type="region of interest" description="Disordered" evidence="4">
    <location>
        <begin position="1"/>
        <end position="21"/>
    </location>
</feature>
<dbReference type="InterPro" id="IPR012337">
    <property type="entry name" value="RNaseH-like_sf"/>
</dbReference>
<evidence type="ECO:0000313" key="7">
    <source>
        <dbReference type="Proteomes" id="UP000245207"/>
    </source>
</evidence>
<dbReference type="PANTHER" id="PTHR42648">
    <property type="entry name" value="TRANSPOSASE, PUTATIVE-RELATED"/>
    <property type="match status" value="1"/>
</dbReference>
<dbReference type="InterPro" id="IPR025724">
    <property type="entry name" value="GAG-pre-integrase_dom"/>
</dbReference>
<evidence type="ECO:0000256" key="1">
    <source>
        <dbReference type="ARBA" id="ARBA00022670"/>
    </source>
</evidence>
<keyword evidence="2" id="KW-0479">Metal-binding</keyword>
<keyword evidence="7" id="KW-1185">Reference proteome</keyword>
<dbReference type="Pfam" id="PF22936">
    <property type="entry name" value="Pol_BBD"/>
    <property type="match status" value="1"/>
</dbReference>
<reference evidence="6 7" key="1">
    <citation type="journal article" date="2018" name="Mol. Plant">
        <title>The genome of Artemisia annua provides insight into the evolution of Asteraceae family and artemisinin biosynthesis.</title>
        <authorList>
            <person name="Shen Q."/>
            <person name="Zhang L."/>
            <person name="Liao Z."/>
            <person name="Wang S."/>
            <person name="Yan T."/>
            <person name="Shi P."/>
            <person name="Liu M."/>
            <person name="Fu X."/>
            <person name="Pan Q."/>
            <person name="Wang Y."/>
            <person name="Lv Z."/>
            <person name="Lu X."/>
            <person name="Zhang F."/>
            <person name="Jiang W."/>
            <person name="Ma Y."/>
            <person name="Chen M."/>
            <person name="Hao X."/>
            <person name="Li L."/>
            <person name="Tang Y."/>
            <person name="Lv G."/>
            <person name="Zhou Y."/>
            <person name="Sun X."/>
            <person name="Brodelius P.E."/>
            <person name="Rose J.K.C."/>
            <person name="Tang K."/>
        </authorList>
    </citation>
    <scope>NUCLEOTIDE SEQUENCE [LARGE SCALE GENOMIC DNA]</scope>
    <source>
        <strain evidence="7">cv. Huhao1</strain>
        <tissue evidence="6">Leaf</tissue>
    </source>
</reference>
<dbReference type="InterPro" id="IPR036875">
    <property type="entry name" value="Znf_CCHC_sf"/>
</dbReference>
<proteinExistence type="predicted"/>
<organism evidence="6 7">
    <name type="scientific">Artemisia annua</name>
    <name type="common">Sweet wormwood</name>
    <dbReference type="NCBI Taxonomy" id="35608"/>
    <lineage>
        <taxon>Eukaryota</taxon>
        <taxon>Viridiplantae</taxon>
        <taxon>Streptophyta</taxon>
        <taxon>Embryophyta</taxon>
        <taxon>Tracheophyta</taxon>
        <taxon>Spermatophyta</taxon>
        <taxon>Magnoliopsida</taxon>
        <taxon>eudicotyledons</taxon>
        <taxon>Gunneridae</taxon>
        <taxon>Pentapetalae</taxon>
        <taxon>asterids</taxon>
        <taxon>campanulids</taxon>
        <taxon>Asterales</taxon>
        <taxon>Asteraceae</taxon>
        <taxon>Asteroideae</taxon>
        <taxon>Anthemideae</taxon>
        <taxon>Artemisiinae</taxon>
        <taxon>Artemisia</taxon>
    </lineage>
</organism>
<evidence type="ECO:0000259" key="5">
    <source>
        <dbReference type="PROSITE" id="PS50158"/>
    </source>
</evidence>
<feature type="compositionally biased region" description="Polar residues" evidence="4">
    <location>
        <begin position="1066"/>
        <end position="1075"/>
    </location>
</feature>
<dbReference type="Proteomes" id="UP000245207">
    <property type="component" value="Unassembled WGS sequence"/>
</dbReference>
<dbReference type="PANTHER" id="PTHR42648:SF18">
    <property type="entry name" value="RETROTRANSPOSON, UNCLASSIFIED-LIKE PROTEIN"/>
    <property type="match status" value="1"/>
</dbReference>
<feature type="compositionally biased region" description="Polar residues" evidence="4">
    <location>
        <begin position="1084"/>
        <end position="1109"/>
    </location>
</feature>
<dbReference type="InterPro" id="IPR001878">
    <property type="entry name" value="Znf_CCHC"/>
</dbReference>
<dbReference type="GO" id="GO:0008270">
    <property type="term" value="F:zinc ion binding"/>
    <property type="evidence" value="ECO:0007669"/>
    <property type="project" value="UniProtKB-KW"/>
</dbReference>
<evidence type="ECO:0000256" key="4">
    <source>
        <dbReference type="SAM" id="MobiDB-lite"/>
    </source>
</evidence>
<keyword evidence="1" id="KW-0645">Protease</keyword>
<dbReference type="Pfam" id="PF00098">
    <property type="entry name" value="zf-CCHC"/>
    <property type="match status" value="1"/>
</dbReference>
<dbReference type="EMBL" id="PKPP01000731">
    <property type="protein sequence ID" value="PWA89320.1"/>
    <property type="molecule type" value="Genomic_DNA"/>
</dbReference>
<keyword evidence="2" id="KW-0862">Zinc</keyword>
<dbReference type="SUPFAM" id="SSF53098">
    <property type="entry name" value="Ribonuclease H-like"/>
    <property type="match status" value="1"/>
</dbReference>
<keyword evidence="1" id="KW-0378">Hydrolase</keyword>
<dbReference type="PROSITE" id="PS50158">
    <property type="entry name" value="ZF_CCHC"/>
    <property type="match status" value="1"/>
</dbReference>
<feature type="coiled-coil region" evidence="3">
    <location>
        <begin position="557"/>
        <end position="591"/>
    </location>
</feature>
<comment type="caution">
    <text evidence="6">The sequence shown here is derived from an EMBL/GenBank/DDBJ whole genome shotgun (WGS) entry which is preliminary data.</text>
</comment>
<feature type="coiled-coil region" evidence="3">
    <location>
        <begin position="935"/>
        <end position="987"/>
    </location>
</feature>
<gene>
    <name evidence="6" type="ORF">CTI12_AA112170</name>
</gene>
<feature type="region of interest" description="Disordered" evidence="4">
    <location>
        <begin position="1039"/>
        <end position="1111"/>
    </location>
</feature>
<protein>
    <recommendedName>
        <fullName evidence="5">CCHC-type domain-containing protein</fullName>
    </recommendedName>
</protein>
<feature type="domain" description="CCHC-type" evidence="5">
    <location>
        <begin position="382"/>
        <end position="397"/>
    </location>
</feature>
<accession>A0A2U1PU81</accession>
<sequence length="1489" mass="168486">MASQQDIHAAGAENRPPMLSKGGYSQWASHMMPYLKSKPNGKLLVNSVLEGPFKLRQVLDPGDPNGTNPVQPYYRDQTEAEYTEEDKLQIAADDQAFHLVVLGLPEITYATVDSEVSAHAVWERIKRLMYGTDIGKQEMETQLLKELHKFTSILGESIESTIIGSTKNLHEVNYDQLYDFLKQNQAEANEVRAELLAKKHDPLALIANAPAPLSVNTPHQPSSSSTHNYMQPPYIPQPTPVYQQQFYPQQQYVIPQQQYPQFQEPEFTDNDESTAALTQALAYLSKAQIAQPSFNIGQGGPMVGVIGNHQGYATGFQMGNQNMQNQLGQYAGNQMGQYAGNQFVGNQRLQNVGNQTVGNQIGNIAAPFVRNYGNVNQGNPVKCFNCQGVGHIARNCPTKPRKTDTAYLKKALLLAQKQDAGFQLNAEENDFMALMDDMEEQEDIDANYIFMANLQEAKYDTDSDTPPVYDTNAISEVPLFNTCNNNAIFDMSPHEEQHSETSAPTYYIYMDTPSSSNIDSATPDMNHSGGPVSQHAENDEETRALFDSLLNNCSIEIEKVKKVNREVKAANEKLTAELERYKENQKSFQIDLRRESDFECGYKKLLFKYRELQNKFDTLQISSTKTINSLKQEISDLTNQLSKQKTTYTNLEKGRDELKKVFAKKEDKLLDEIIESEHMIAKLENLLIKTGHSSQTIHMITSQTDPIYYTKHKMALGNKTPCNLKKAQEEHNVLYNGNVIHTKHDPPIVRDYVETIELAEDSQIKMKQKSPDQKSIDYNKINKLSGITFVPQKQTSAFSKSSVISKQNWATSNNLESKMRLTEKNWNSTVHLQLKKILESEFAPQINNINARVNHFEKAFLTETVDFIKDHKSLIKKANESIVQINVLENLNDSLLEAVLSNDIMSTILQTHFVKEHERLQSENSAIVPKYENALLKLEKENVSYFKQLDRKSEECKYDKLSYEHAFKNMKEQNDLLRAQLESQKGKGVETKFAKPGLRRNKMLQNRIIINIEKEVEKAVVEKPKVIAPGLYRISTTTASVSTSKPYGTNDMSLHNNPKEPRKAETTSNDKNVNPNVCALPSTGLESTSRSSRLQPRSNTRNNRVSPVSKSRCMNKIEEVEEHPRTLPLCNKRHISSECNVKSTDLNACNDSVCLMCNKSLFDDVHDDCVSRYLNYMPEHKSVPKRPSANPVGSLVASPRSPCRNKMPRTWKPTGKKFSVLKGRGKIIAVRVEPVETFYECDTDFTSNPKEPKSKRFPKTSSSVLCRLSKYHMTGNLKLLINFVWKFLGTIRFGNDHAAAILGYGDIHFGNYLITRVYYVEGLGHNLFSVGQFFDADLEVAFRRNTCFVRNLEGDDLLTGNRGTNLYAIDINQMASSSPICLMTRASDTKSWLWHRRLSHLNFDTINKLAKDNIVNGLPKFKYTKEHLCPSCEQDVGITHQTSVFRTPQQNGVVERRNRTLVEATCTMLIYSSAPLFLWADAVATACFT</sequence>
<dbReference type="Pfam" id="PF13976">
    <property type="entry name" value="gag_pre-integrs"/>
    <property type="match status" value="1"/>
</dbReference>
<dbReference type="Gene3D" id="4.10.60.10">
    <property type="entry name" value="Zinc finger, CCHC-type"/>
    <property type="match status" value="1"/>
</dbReference>
<keyword evidence="3" id="KW-0175">Coiled coil</keyword>
<evidence type="ECO:0000313" key="6">
    <source>
        <dbReference type="EMBL" id="PWA89320.1"/>
    </source>
</evidence>
<dbReference type="SMART" id="SM00343">
    <property type="entry name" value="ZnF_C2HC"/>
    <property type="match status" value="1"/>
</dbReference>
<feature type="region of interest" description="Disordered" evidence="4">
    <location>
        <begin position="517"/>
        <end position="539"/>
    </location>
</feature>
<dbReference type="GO" id="GO:0006508">
    <property type="term" value="P:proteolysis"/>
    <property type="evidence" value="ECO:0007669"/>
    <property type="project" value="UniProtKB-KW"/>
</dbReference>
<dbReference type="OrthoDB" id="1751476at2759"/>
<dbReference type="SUPFAM" id="SSF57756">
    <property type="entry name" value="Retrovirus zinc finger-like domains"/>
    <property type="match status" value="1"/>
</dbReference>
<feature type="region of interest" description="Disordered" evidence="4">
    <location>
        <begin position="1182"/>
        <end position="1208"/>
    </location>
</feature>
<dbReference type="GO" id="GO:0008233">
    <property type="term" value="F:peptidase activity"/>
    <property type="evidence" value="ECO:0007669"/>
    <property type="project" value="UniProtKB-KW"/>
</dbReference>
<evidence type="ECO:0000256" key="2">
    <source>
        <dbReference type="PROSITE-ProRule" id="PRU00047"/>
    </source>
</evidence>
<name>A0A2U1PU81_ARTAN</name>
<dbReference type="InterPro" id="IPR036397">
    <property type="entry name" value="RNaseH_sf"/>
</dbReference>
<dbReference type="Gene3D" id="3.30.420.10">
    <property type="entry name" value="Ribonuclease H-like superfamily/Ribonuclease H"/>
    <property type="match status" value="1"/>
</dbReference>
<dbReference type="GO" id="GO:0003676">
    <property type="term" value="F:nucleic acid binding"/>
    <property type="evidence" value="ECO:0007669"/>
    <property type="project" value="InterPro"/>
</dbReference>
<keyword evidence="2" id="KW-0863">Zinc-finger</keyword>
<evidence type="ECO:0000256" key="3">
    <source>
        <dbReference type="SAM" id="Coils"/>
    </source>
</evidence>
<feature type="compositionally biased region" description="Polar residues" evidence="4">
    <location>
        <begin position="1039"/>
        <end position="1056"/>
    </location>
</feature>
<dbReference type="InterPro" id="IPR039537">
    <property type="entry name" value="Retrotran_Ty1/copia-like"/>
</dbReference>